<comment type="caution">
    <text evidence="1">The sequence shown here is derived from an EMBL/GenBank/DDBJ whole genome shotgun (WGS) entry which is preliminary data.</text>
</comment>
<name>A0ABP7AMF0_9ACTN</name>
<gene>
    <name evidence="1" type="ORF">GCM10022236_43330</name>
</gene>
<dbReference type="Proteomes" id="UP001501490">
    <property type="component" value="Unassembled WGS sequence"/>
</dbReference>
<keyword evidence="2" id="KW-1185">Reference proteome</keyword>
<dbReference type="EMBL" id="BAABAB010000039">
    <property type="protein sequence ID" value="GAA3636035.1"/>
    <property type="molecule type" value="Genomic_DNA"/>
</dbReference>
<evidence type="ECO:0000313" key="1">
    <source>
        <dbReference type="EMBL" id="GAA3636035.1"/>
    </source>
</evidence>
<protein>
    <submittedName>
        <fullName evidence="1">Uncharacterized protein</fullName>
    </submittedName>
</protein>
<organism evidence="1 2">
    <name type="scientific">Microlunatus ginsengisoli</name>
    <dbReference type="NCBI Taxonomy" id="363863"/>
    <lineage>
        <taxon>Bacteria</taxon>
        <taxon>Bacillati</taxon>
        <taxon>Actinomycetota</taxon>
        <taxon>Actinomycetes</taxon>
        <taxon>Propionibacteriales</taxon>
        <taxon>Propionibacteriaceae</taxon>
        <taxon>Microlunatus</taxon>
    </lineage>
</organism>
<accession>A0ABP7AMF0</accession>
<proteinExistence type="predicted"/>
<sequence>MNTGSSAISWLCLAEPAPEPLTVMAGRQTSLADDRYSLSQREQRLDPERFPLMTAAGRLAFPDPGARFERNVRRLVAAFEHW</sequence>
<reference evidence="2" key="1">
    <citation type="journal article" date="2019" name="Int. J. Syst. Evol. Microbiol.">
        <title>The Global Catalogue of Microorganisms (GCM) 10K type strain sequencing project: providing services to taxonomists for standard genome sequencing and annotation.</title>
        <authorList>
            <consortium name="The Broad Institute Genomics Platform"/>
            <consortium name="The Broad Institute Genome Sequencing Center for Infectious Disease"/>
            <person name="Wu L."/>
            <person name="Ma J."/>
        </authorList>
    </citation>
    <scope>NUCLEOTIDE SEQUENCE [LARGE SCALE GENOMIC DNA]</scope>
    <source>
        <strain evidence="2">JCM 16929</strain>
    </source>
</reference>
<evidence type="ECO:0000313" key="2">
    <source>
        <dbReference type="Proteomes" id="UP001501490"/>
    </source>
</evidence>
<dbReference type="RefSeq" id="WP_344808500.1">
    <property type="nucleotide sequence ID" value="NZ_BAABAB010000039.1"/>
</dbReference>